<evidence type="ECO:0000313" key="4">
    <source>
        <dbReference type="Proteomes" id="UP001283361"/>
    </source>
</evidence>
<dbReference type="EMBL" id="JAWDGP010002228">
    <property type="protein sequence ID" value="KAK3784553.1"/>
    <property type="molecule type" value="Genomic_DNA"/>
</dbReference>
<comment type="caution">
    <text evidence="3">The sequence shown here is derived from an EMBL/GenBank/DDBJ whole genome shotgun (WGS) entry which is preliminary data.</text>
</comment>
<proteinExistence type="predicted"/>
<dbReference type="AlphaFoldDB" id="A0AAE1AAY2"/>
<evidence type="ECO:0000313" key="3">
    <source>
        <dbReference type="EMBL" id="KAK3784553.1"/>
    </source>
</evidence>
<evidence type="ECO:0000256" key="2">
    <source>
        <dbReference type="SAM" id="SignalP"/>
    </source>
</evidence>
<gene>
    <name evidence="3" type="ORF">RRG08_030828</name>
</gene>
<accession>A0AAE1AAY2</accession>
<keyword evidence="4" id="KW-1185">Reference proteome</keyword>
<organism evidence="3 4">
    <name type="scientific">Elysia crispata</name>
    <name type="common">lettuce slug</name>
    <dbReference type="NCBI Taxonomy" id="231223"/>
    <lineage>
        <taxon>Eukaryota</taxon>
        <taxon>Metazoa</taxon>
        <taxon>Spiralia</taxon>
        <taxon>Lophotrochozoa</taxon>
        <taxon>Mollusca</taxon>
        <taxon>Gastropoda</taxon>
        <taxon>Heterobranchia</taxon>
        <taxon>Euthyneura</taxon>
        <taxon>Panpulmonata</taxon>
        <taxon>Sacoglossa</taxon>
        <taxon>Placobranchoidea</taxon>
        <taxon>Plakobranchidae</taxon>
        <taxon>Elysia</taxon>
    </lineage>
</organism>
<reference evidence="3" key="1">
    <citation type="journal article" date="2023" name="G3 (Bethesda)">
        <title>A reference genome for the long-term kleptoplast-retaining sea slug Elysia crispata morphotype clarki.</title>
        <authorList>
            <person name="Eastman K.E."/>
            <person name="Pendleton A.L."/>
            <person name="Shaikh M.A."/>
            <person name="Suttiyut T."/>
            <person name="Ogas R."/>
            <person name="Tomko P."/>
            <person name="Gavelis G."/>
            <person name="Widhalm J.R."/>
            <person name="Wisecaver J.H."/>
        </authorList>
    </citation>
    <scope>NUCLEOTIDE SEQUENCE</scope>
    <source>
        <strain evidence="3">ECLA1</strain>
    </source>
</reference>
<evidence type="ECO:0000256" key="1">
    <source>
        <dbReference type="SAM" id="MobiDB-lite"/>
    </source>
</evidence>
<feature type="chain" id="PRO_5042075613" evidence="2">
    <location>
        <begin position="22"/>
        <end position="480"/>
    </location>
</feature>
<feature type="compositionally biased region" description="Gly residues" evidence="1">
    <location>
        <begin position="39"/>
        <end position="63"/>
    </location>
</feature>
<feature type="region of interest" description="Disordered" evidence="1">
    <location>
        <begin position="24"/>
        <end position="101"/>
    </location>
</feature>
<protein>
    <submittedName>
        <fullName evidence="3">Uncharacterized protein</fullName>
    </submittedName>
</protein>
<keyword evidence="2" id="KW-0732">Signal</keyword>
<name>A0AAE1AAY2_9GAST</name>
<feature type="signal peptide" evidence="2">
    <location>
        <begin position="1"/>
        <end position="21"/>
    </location>
</feature>
<dbReference type="Proteomes" id="UP001283361">
    <property type="component" value="Unassembled WGS sequence"/>
</dbReference>
<sequence length="480" mass="50741">MARVLLIGFFLMMLIIGMTMSESDADGAEGNDGVDAAGGNDGADAAGGNGGADGADGNGGAAGADGNDGTDGADGNDGTDGDDSDGSSGGRRRRRNKGKDEVFTWQQNVGAGSPVTKSAQVLANKGVIIIKSKDDDLDNLGFEQSTTTYDYSTGTSVVAIQPKGRGPCFLLEESLSYSEILDGVRQLSGTVAAKSPEISLDGTGTPLTNEDANLIFKANPEIKQTCGRGNVIVLAEPGDLPPSEGETKEIKVLTYDAELTIVAPAGRRAAAVKRFRSRVTLRNRSSYNGNQTNVIGSSQRRFSRVDEKADSRRFSWQQDLGSDRSAEKSVIVQGDDLIVTVESLDVNLSKFGFNASITTYDFTRGSGVVVMRKRVRGACYLTDEALSYRDIVDGAAQLNGTLAGRTAQVTLDGTNQSLSRTERNALFRSNPALRLPCRLRTIIPAVEPGALPSYNGTTTELKFLTFDGEITIITRSTGTD</sequence>